<feature type="compositionally biased region" description="Low complexity" evidence="1">
    <location>
        <begin position="198"/>
        <end position="215"/>
    </location>
</feature>
<feature type="compositionally biased region" description="Low complexity" evidence="1">
    <location>
        <begin position="226"/>
        <end position="235"/>
    </location>
</feature>
<reference evidence="2 3" key="1">
    <citation type="journal article" date="2017" name="Int. J. Parasitol.">
        <title>The genome of the protozoan parasite Cystoisospora suis and a reverse vaccinology approach to identify vaccine candidates.</title>
        <authorList>
            <person name="Palmieri N."/>
            <person name="Shrestha A."/>
            <person name="Ruttkowski B."/>
            <person name="Beck T."/>
            <person name="Vogl C."/>
            <person name="Tomley F."/>
            <person name="Blake D.P."/>
            <person name="Joachim A."/>
        </authorList>
    </citation>
    <scope>NUCLEOTIDE SEQUENCE [LARGE SCALE GENOMIC DNA]</scope>
    <source>
        <strain evidence="2 3">Wien I</strain>
    </source>
</reference>
<feature type="region of interest" description="Disordered" evidence="1">
    <location>
        <begin position="347"/>
        <end position="555"/>
    </location>
</feature>
<dbReference type="EMBL" id="MIGC01009565">
    <property type="protein sequence ID" value="PHJ15101.1"/>
    <property type="molecule type" value="Genomic_DNA"/>
</dbReference>
<keyword evidence="3" id="KW-1185">Reference proteome</keyword>
<dbReference type="RefSeq" id="XP_067916835.1">
    <property type="nucleotide sequence ID" value="XM_068071189.1"/>
</dbReference>
<feature type="compositionally biased region" description="Polar residues" evidence="1">
    <location>
        <begin position="419"/>
        <end position="429"/>
    </location>
</feature>
<name>A0A2C6J7B6_9APIC</name>
<feature type="compositionally biased region" description="Basic and acidic residues" evidence="1">
    <location>
        <begin position="110"/>
        <end position="134"/>
    </location>
</feature>
<feature type="compositionally biased region" description="Polar residues" evidence="1">
    <location>
        <begin position="487"/>
        <end position="509"/>
    </location>
</feature>
<feature type="compositionally biased region" description="Acidic residues" evidence="1">
    <location>
        <begin position="395"/>
        <end position="405"/>
    </location>
</feature>
<evidence type="ECO:0000313" key="2">
    <source>
        <dbReference type="EMBL" id="PHJ15101.1"/>
    </source>
</evidence>
<feature type="compositionally biased region" description="Acidic residues" evidence="1">
    <location>
        <begin position="545"/>
        <end position="555"/>
    </location>
</feature>
<feature type="region of interest" description="Disordered" evidence="1">
    <location>
        <begin position="98"/>
        <end position="310"/>
    </location>
</feature>
<sequence>LSSSFSFRRGDIVLVTVPVGSLWEGIDPRGYKGLFPREFVTIPADSLWATTGPLQSTEKERGTHPLQRLVLDFFSSSSSSSSSSTSYIKGISGRQVSANDDGASYIGKATNEDEGRRKREKRGEQGRKEEERDVLQSFSSSFSKESLEDPSAADLPSSSHSPLPSSLFSPRNERKKTPSQDVHGEEEEDEREEERAKTPPTATPSPSLLPSSSSSCPMALLDVEMSEVSPSTSSSAGPIIARASTHFSSSSSVGRHENVSRSAESVMGSYEEDGEADEEEEGELSLGAEVPSSSSSSFSSSCSSSSASLSIRRPLLASRVLMSPRLPAHFTQKGKLSLRLKETVGMREKLSTQAHFDSTAKLVSLDEREEETGGEKKENKREEEEEEEGKKGGGGEEEGDQESEEEIKSQKDQEEKTTAGEQEVNSSVQGGDDREGLKDEEEEERKKKREEEEEEEGGGTNEEESGTPMPNMYRKGLSDGDKAFAGISSSSLLPYNAKLSSKIRQTSSDRYAAPKDLSSCKQDEEDEEDDGSKEDRETHSSPESKEEEDGVLSSH</sequence>
<dbReference type="VEuPathDB" id="ToxoDB:CSUI_011088"/>
<feature type="non-terminal residue" evidence="2">
    <location>
        <position position="1"/>
    </location>
</feature>
<feature type="compositionally biased region" description="Basic and acidic residues" evidence="1">
    <location>
        <begin position="533"/>
        <end position="544"/>
    </location>
</feature>
<dbReference type="Proteomes" id="UP000221165">
    <property type="component" value="Unassembled WGS sequence"/>
</dbReference>
<gene>
    <name evidence="2" type="ORF">CSUI_011088</name>
</gene>
<evidence type="ECO:0000313" key="3">
    <source>
        <dbReference type="Proteomes" id="UP000221165"/>
    </source>
</evidence>
<organism evidence="2 3">
    <name type="scientific">Cystoisospora suis</name>
    <dbReference type="NCBI Taxonomy" id="483139"/>
    <lineage>
        <taxon>Eukaryota</taxon>
        <taxon>Sar</taxon>
        <taxon>Alveolata</taxon>
        <taxon>Apicomplexa</taxon>
        <taxon>Conoidasida</taxon>
        <taxon>Coccidia</taxon>
        <taxon>Eucoccidiorida</taxon>
        <taxon>Eimeriorina</taxon>
        <taxon>Sarcocystidae</taxon>
        <taxon>Cystoisospora</taxon>
    </lineage>
</organism>
<comment type="caution">
    <text evidence="2">The sequence shown here is derived from an EMBL/GenBank/DDBJ whole genome shotgun (WGS) entry which is preliminary data.</text>
</comment>
<proteinExistence type="predicted"/>
<feature type="compositionally biased region" description="Acidic residues" evidence="1">
    <location>
        <begin position="523"/>
        <end position="532"/>
    </location>
</feature>
<feature type="compositionally biased region" description="Low complexity" evidence="1">
    <location>
        <begin position="284"/>
        <end position="310"/>
    </location>
</feature>
<feature type="compositionally biased region" description="Basic and acidic residues" evidence="1">
    <location>
        <begin position="371"/>
        <end position="394"/>
    </location>
</feature>
<feature type="compositionally biased region" description="Acidic residues" evidence="1">
    <location>
        <begin position="270"/>
        <end position="283"/>
    </location>
</feature>
<feature type="compositionally biased region" description="Basic and acidic residues" evidence="1">
    <location>
        <begin position="406"/>
        <end position="418"/>
    </location>
</feature>
<feature type="non-terminal residue" evidence="2">
    <location>
        <position position="555"/>
    </location>
</feature>
<dbReference type="GeneID" id="94434400"/>
<feature type="compositionally biased region" description="Low complexity" evidence="1">
    <location>
        <begin position="137"/>
        <end position="170"/>
    </location>
</feature>
<feature type="compositionally biased region" description="Acidic residues" evidence="1">
    <location>
        <begin position="451"/>
        <end position="465"/>
    </location>
</feature>
<evidence type="ECO:0000256" key="1">
    <source>
        <dbReference type="SAM" id="MobiDB-lite"/>
    </source>
</evidence>
<accession>A0A2C6J7B6</accession>
<protein>
    <submittedName>
        <fullName evidence="2">Gram domain-containing protein</fullName>
    </submittedName>
</protein>
<dbReference type="AlphaFoldDB" id="A0A2C6J7B6"/>